<evidence type="ECO:0000313" key="2">
    <source>
        <dbReference type="Proteomes" id="UP000199144"/>
    </source>
</evidence>
<organism evidence="1 2">
    <name type="scientific">Shimia aestuarii</name>
    <dbReference type="NCBI Taxonomy" id="254406"/>
    <lineage>
        <taxon>Bacteria</taxon>
        <taxon>Pseudomonadati</taxon>
        <taxon>Pseudomonadota</taxon>
        <taxon>Alphaproteobacteria</taxon>
        <taxon>Rhodobacterales</taxon>
        <taxon>Roseobacteraceae</taxon>
    </lineage>
</organism>
<dbReference type="Proteomes" id="UP000199144">
    <property type="component" value="Unassembled WGS sequence"/>
</dbReference>
<dbReference type="RefSeq" id="WP_093093066.1">
    <property type="nucleotide sequence ID" value="NZ_FOTQ01000002.1"/>
</dbReference>
<evidence type="ECO:0000313" key="1">
    <source>
        <dbReference type="EMBL" id="SFL94074.1"/>
    </source>
</evidence>
<gene>
    <name evidence="1" type="ORF">SAMN04488042_102217</name>
</gene>
<proteinExistence type="predicted"/>
<sequence length="69" mass="8061">MSTSVAFTRNTDRFLLPAIQYLGEGFFMRRLFRGLIRSDDPIPSRREARLDTYHTDLSYLVHVGKARDL</sequence>
<dbReference type="OrthoDB" id="9990297at2"/>
<keyword evidence="2" id="KW-1185">Reference proteome</keyword>
<protein>
    <submittedName>
        <fullName evidence="1">Uncharacterized protein</fullName>
    </submittedName>
</protein>
<dbReference type="STRING" id="254406.SAMN04488042_102217"/>
<reference evidence="1 2" key="1">
    <citation type="submission" date="2016-10" db="EMBL/GenBank/DDBJ databases">
        <authorList>
            <person name="de Groot N.N."/>
        </authorList>
    </citation>
    <scope>NUCLEOTIDE SEQUENCE [LARGE SCALE GENOMIC DNA]</scope>
    <source>
        <strain evidence="1 2">DSM 15283</strain>
    </source>
</reference>
<accession>A0A1I4LSV3</accession>
<dbReference type="AlphaFoldDB" id="A0A1I4LSV3"/>
<dbReference type="EMBL" id="FOTQ01000002">
    <property type="protein sequence ID" value="SFL94074.1"/>
    <property type="molecule type" value="Genomic_DNA"/>
</dbReference>
<name>A0A1I4LSV3_9RHOB</name>